<dbReference type="EMBL" id="JBHSAM010000028">
    <property type="protein sequence ID" value="MFC4101812.1"/>
    <property type="molecule type" value="Genomic_DNA"/>
</dbReference>
<organism evidence="1 2">
    <name type="scientific">Paenibacillus xanthanilyticus</name>
    <dbReference type="NCBI Taxonomy" id="1783531"/>
    <lineage>
        <taxon>Bacteria</taxon>
        <taxon>Bacillati</taxon>
        <taxon>Bacillota</taxon>
        <taxon>Bacilli</taxon>
        <taxon>Bacillales</taxon>
        <taxon>Paenibacillaceae</taxon>
        <taxon>Paenibacillus</taxon>
    </lineage>
</organism>
<protein>
    <recommendedName>
        <fullName evidence="3">DUF2140 family protein</fullName>
    </recommendedName>
</protein>
<evidence type="ECO:0000313" key="1">
    <source>
        <dbReference type="EMBL" id="MFC4101812.1"/>
    </source>
</evidence>
<dbReference type="RefSeq" id="WP_377720410.1">
    <property type="nucleotide sequence ID" value="NZ_JBHSAM010000028.1"/>
</dbReference>
<proteinExistence type="predicted"/>
<evidence type="ECO:0000313" key="2">
    <source>
        <dbReference type="Proteomes" id="UP001595715"/>
    </source>
</evidence>
<accession>A0ABV8K742</accession>
<sequence>MKFIRLLLLALVFVLTAAALTVYLYAAPREELDLSYRPVPLMERAVEMLRRQSLELVLTEDDLNQLAKRSLALHPNVRPNVRITGAAFGLEGDRMIADVNAKLFGFWPVGLHAVYTFRWEAPNLIGIPIGMKAGGIALPEERIGELVIPIGEELPIIKLDEVFLKNGRIHIRIHPPSLSDLKRLL</sequence>
<evidence type="ECO:0008006" key="3">
    <source>
        <dbReference type="Google" id="ProtNLM"/>
    </source>
</evidence>
<name>A0ABV8K742_9BACL</name>
<keyword evidence="2" id="KW-1185">Reference proteome</keyword>
<comment type="caution">
    <text evidence="1">The sequence shown here is derived from an EMBL/GenBank/DDBJ whole genome shotgun (WGS) entry which is preliminary data.</text>
</comment>
<dbReference type="Proteomes" id="UP001595715">
    <property type="component" value="Unassembled WGS sequence"/>
</dbReference>
<reference evidence="2" key="1">
    <citation type="journal article" date="2019" name="Int. J. Syst. Evol. Microbiol.">
        <title>The Global Catalogue of Microorganisms (GCM) 10K type strain sequencing project: providing services to taxonomists for standard genome sequencing and annotation.</title>
        <authorList>
            <consortium name="The Broad Institute Genomics Platform"/>
            <consortium name="The Broad Institute Genome Sequencing Center for Infectious Disease"/>
            <person name="Wu L."/>
            <person name="Ma J."/>
        </authorList>
    </citation>
    <scope>NUCLEOTIDE SEQUENCE [LARGE SCALE GENOMIC DNA]</scope>
    <source>
        <strain evidence="2">IBRC-M 10987</strain>
    </source>
</reference>
<gene>
    <name evidence="1" type="ORF">ACFOZ8_19370</name>
</gene>